<reference evidence="2" key="1">
    <citation type="journal article" date="2019" name="Int. J. Syst. Evol. Microbiol.">
        <title>The Global Catalogue of Microorganisms (GCM) 10K type strain sequencing project: providing services to taxonomists for standard genome sequencing and annotation.</title>
        <authorList>
            <consortium name="The Broad Institute Genomics Platform"/>
            <consortium name="The Broad Institute Genome Sequencing Center for Infectious Disease"/>
            <person name="Wu L."/>
            <person name="Ma J."/>
        </authorList>
    </citation>
    <scope>NUCLEOTIDE SEQUENCE [LARGE SCALE GENOMIC DNA]</scope>
    <source>
        <strain evidence="2">JCM 15933</strain>
    </source>
</reference>
<dbReference type="RefSeq" id="WP_344511452.1">
    <property type="nucleotide sequence ID" value="NZ_BAAAQD010000028.1"/>
</dbReference>
<gene>
    <name evidence="1" type="ORF">GCM10009827_095450</name>
</gene>
<sequence length="81" mass="8653">MDDDDLFPIVTLDLRAIRAVLTEDEGDLILLVDDGDVQIEFSSGLCGTWEQAILGAERVATAATDFAAALRRVHAPTPLAA</sequence>
<protein>
    <submittedName>
        <fullName evidence="1">Uncharacterized protein</fullName>
    </submittedName>
</protein>
<organism evidence="1 2">
    <name type="scientific">Dactylosporangium maewongense</name>
    <dbReference type="NCBI Taxonomy" id="634393"/>
    <lineage>
        <taxon>Bacteria</taxon>
        <taxon>Bacillati</taxon>
        <taxon>Actinomycetota</taxon>
        <taxon>Actinomycetes</taxon>
        <taxon>Micromonosporales</taxon>
        <taxon>Micromonosporaceae</taxon>
        <taxon>Dactylosporangium</taxon>
    </lineage>
</organism>
<comment type="caution">
    <text evidence="1">The sequence shown here is derived from an EMBL/GenBank/DDBJ whole genome shotgun (WGS) entry which is preliminary data.</text>
</comment>
<accession>A0ABP4NBV4</accession>
<keyword evidence="2" id="KW-1185">Reference proteome</keyword>
<name>A0ABP4NBV4_9ACTN</name>
<proteinExistence type="predicted"/>
<dbReference type="Proteomes" id="UP001501470">
    <property type="component" value="Unassembled WGS sequence"/>
</dbReference>
<evidence type="ECO:0000313" key="2">
    <source>
        <dbReference type="Proteomes" id="UP001501470"/>
    </source>
</evidence>
<evidence type="ECO:0000313" key="1">
    <source>
        <dbReference type="EMBL" id="GAA1559344.1"/>
    </source>
</evidence>
<dbReference type="EMBL" id="BAAAQD010000028">
    <property type="protein sequence ID" value="GAA1559344.1"/>
    <property type="molecule type" value="Genomic_DNA"/>
</dbReference>